<name>A0A2I4ETR2_JUGRE</name>
<sequence length="396" mass="45555">MLVAKLPREPHTFAQAVSDPKWIATMENEFQVLQENGTWSLFPRPQDRNVIRNTWVFKIKQKPDSTMERLTQSLLNLGFIGSLVDTSLFMLQQFDVHIFILIYVDDIIVTLTHLTRITELIGSLQTEFKMKDLGDLSYFLGIHVHQDDKRIHLNQAKYIVDLLGRVNMVRAKAYTTPCTSPKKLTKFDGDPLPDLTQFRHIVKALQYCTLTKPDISYSVNQLCQFMHCPTTAHFTAAKRVLRYLKGTTDFGLYLTLGPLHLEAFCDSDWAVDPADRRSTSGYSVFLGQNLISWQANKQPVVSRSSIEAKYLSMAIATIELYWLRMLLKELQINVTAPPHLWCDNLGATALAYNLIFHARIKHIEVDYHFIREKVFHKDIVINYISTNNQCADIFTP</sequence>
<dbReference type="Pfam" id="PF07727">
    <property type="entry name" value="RVT_2"/>
    <property type="match status" value="1"/>
</dbReference>
<gene>
    <name evidence="2" type="primary">LOC108992632</name>
</gene>
<dbReference type="GeneID" id="108992632"/>
<reference evidence="2" key="1">
    <citation type="submission" date="2025-08" db="UniProtKB">
        <authorList>
            <consortium name="RefSeq"/>
        </authorList>
    </citation>
    <scope>IDENTIFICATION</scope>
    <source>
        <tissue evidence="2">Leaves</tissue>
    </source>
</reference>
<protein>
    <submittedName>
        <fullName evidence="2">Uncharacterized mitochondrial protein AtMg00810-like</fullName>
    </submittedName>
</protein>
<dbReference type="SUPFAM" id="SSF56672">
    <property type="entry name" value="DNA/RNA polymerases"/>
    <property type="match status" value="1"/>
</dbReference>
<dbReference type="CDD" id="cd09272">
    <property type="entry name" value="RNase_HI_RT_Ty1"/>
    <property type="match status" value="1"/>
</dbReference>
<organism evidence="1 2">
    <name type="scientific">Juglans regia</name>
    <name type="common">English walnut</name>
    <dbReference type="NCBI Taxonomy" id="51240"/>
    <lineage>
        <taxon>Eukaryota</taxon>
        <taxon>Viridiplantae</taxon>
        <taxon>Streptophyta</taxon>
        <taxon>Embryophyta</taxon>
        <taxon>Tracheophyta</taxon>
        <taxon>Spermatophyta</taxon>
        <taxon>Magnoliopsida</taxon>
        <taxon>eudicotyledons</taxon>
        <taxon>Gunneridae</taxon>
        <taxon>Pentapetalae</taxon>
        <taxon>rosids</taxon>
        <taxon>fabids</taxon>
        <taxon>Fagales</taxon>
        <taxon>Juglandaceae</taxon>
        <taxon>Juglans</taxon>
    </lineage>
</organism>
<dbReference type="InterPro" id="IPR043502">
    <property type="entry name" value="DNA/RNA_pol_sf"/>
</dbReference>
<keyword evidence="1" id="KW-1185">Reference proteome</keyword>
<proteinExistence type="predicted"/>
<dbReference type="PANTHER" id="PTHR11439:SF500">
    <property type="entry name" value="RNA-DIRECTED DNA POLYMERASE"/>
    <property type="match status" value="1"/>
</dbReference>
<dbReference type="KEGG" id="jre:108992632"/>
<evidence type="ECO:0000313" key="2">
    <source>
        <dbReference type="RefSeq" id="XP_018822777.2"/>
    </source>
</evidence>
<dbReference type="RefSeq" id="XP_018822777.2">
    <property type="nucleotide sequence ID" value="XM_018967232.2"/>
</dbReference>
<accession>A0A2I4ETR2</accession>
<dbReference type="PANTHER" id="PTHR11439">
    <property type="entry name" value="GAG-POL-RELATED RETROTRANSPOSON"/>
    <property type="match status" value="1"/>
</dbReference>
<dbReference type="STRING" id="51240.A0A2I4ETR2"/>
<dbReference type="OrthoDB" id="414945at2759"/>
<dbReference type="AlphaFoldDB" id="A0A2I4ETR2"/>
<dbReference type="InterPro" id="IPR013103">
    <property type="entry name" value="RVT_2"/>
</dbReference>
<dbReference type="Gramene" id="Jr07_09480_p1">
    <property type="protein sequence ID" value="cds.Jr07_09480_p1"/>
    <property type="gene ID" value="Jr07_09480"/>
</dbReference>
<dbReference type="Proteomes" id="UP000235220">
    <property type="component" value="Chromosome 7"/>
</dbReference>
<evidence type="ECO:0000313" key="1">
    <source>
        <dbReference type="Proteomes" id="UP000235220"/>
    </source>
</evidence>